<dbReference type="GO" id="GO:0008927">
    <property type="term" value="F:mannonate dehydratase activity"/>
    <property type="evidence" value="ECO:0007669"/>
    <property type="project" value="UniProtKB-EC"/>
</dbReference>
<dbReference type="GO" id="GO:0030145">
    <property type="term" value="F:manganese ion binding"/>
    <property type="evidence" value="ECO:0007669"/>
    <property type="project" value="TreeGrafter"/>
</dbReference>
<evidence type="ECO:0000256" key="9">
    <source>
        <dbReference type="ARBA" id="ARBA00023211"/>
    </source>
</evidence>
<dbReference type="EMBL" id="BSOH01000023">
    <property type="protein sequence ID" value="GLR18728.1"/>
    <property type="molecule type" value="Genomic_DNA"/>
</dbReference>
<reference evidence="11" key="1">
    <citation type="journal article" date="2014" name="Int. J. Syst. Evol. Microbiol.">
        <title>Complete genome sequence of Corynebacterium casei LMG S-19264T (=DSM 44701T), isolated from a smear-ripened cheese.</title>
        <authorList>
            <consortium name="US DOE Joint Genome Institute (JGI-PGF)"/>
            <person name="Walter F."/>
            <person name="Albersmeier A."/>
            <person name="Kalinowski J."/>
            <person name="Ruckert C."/>
        </authorList>
    </citation>
    <scope>NUCLEOTIDE SEQUENCE</scope>
    <source>
        <strain evidence="11">NBRC 108769</strain>
    </source>
</reference>
<keyword evidence="9" id="KW-0464">Manganese</keyword>
<evidence type="ECO:0000256" key="1">
    <source>
        <dbReference type="ARBA" id="ARBA00001794"/>
    </source>
</evidence>
<keyword evidence="10" id="KW-0456">Lyase</keyword>
<dbReference type="PANTHER" id="PTHR30387">
    <property type="entry name" value="MANNONATE DEHYDRATASE"/>
    <property type="match status" value="1"/>
</dbReference>
<protein>
    <recommendedName>
        <fullName evidence="7">mannonate dehydratase</fullName>
        <ecNumber evidence="7">4.2.1.8</ecNumber>
    </recommendedName>
</protein>
<organism evidence="11 12">
    <name type="scientific">Portibacter lacus</name>
    <dbReference type="NCBI Taxonomy" id="1099794"/>
    <lineage>
        <taxon>Bacteria</taxon>
        <taxon>Pseudomonadati</taxon>
        <taxon>Bacteroidota</taxon>
        <taxon>Saprospiria</taxon>
        <taxon>Saprospirales</taxon>
        <taxon>Haliscomenobacteraceae</taxon>
        <taxon>Portibacter</taxon>
    </lineage>
</organism>
<dbReference type="Gene3D" id="3.20.20.150">
    <property type="entry name" value="Divalent-metal-dependent TIM barrel enzymes"/>
    <property type="match status" value="1"/>
</dbReference>
<evidence type="ECO:0000256" key="6">
    <source>
        <dbReference type="ARBA" id="ARBA00007389"/>
    </source>
</evidence>
<dbReference type="GO" id="GO:0008198">
    <property type="term" value="F:ferrous iron binding"/>
    <property type="evidence" value="ECO:0007669"/>
    <property type="project" value="TreeGrafter"/>
</dbReference>
<evidence type="ECO:0000313" key="11">
    <source>
        <dbReference type="EMBL" id="GLR18728.1"/>
    </source>
</evidence>
<evidence type="ECO:0000256" key="4">
    <source>
        <dbReference type="ARBA" id="ARBA00002713"/>
    </source>
</evidence>
<sequence length="355" mass="40538">MLKLGLGLYKSLLNSQNFQFAKQTGASHLVVQLVDYMSGGSNPNLANNHLNGWGKTNNQEKFWEFEDLLALKKEINAHGLEWDTIENFDPAHWYDILLDGPEKEKQLDNLKYMLKNMGKAGIRNMGYYFSLAGVWGWTSKNYGRGNPMTVGYDASAIDSNAPIPNGMVWNMTYNENASPGVIDYVPREEMWDRLTWFLENILPVAEENNIRMLAHPDDPPMPELRNTGRLFYTQDYYEKLLEISDSPSNGFECCLGTIQEMKGSNVLDFVDKQSRDNKIGYVHFRNVKGKVPNYREVFVDEGDIDMPEVIRILKRNNYDGILIPDHSPAMSCDAPWHASMAYSMGYMKALIENVS</sequence>
<reference evidence="11" key="2">
    <citation type="submission" date="2023-01" db="EMBL/GenBank/DDBJ databases">
        <title>Draft genome sequence of Portibacter lacus strain NBRC 108769.</title>
        <authorList>
            <person name="Sun Q."/>
            <person name="Mori K."/>
        </authorList>
    </citation>
    <scope>NUCLEOTIDE SEQUENCE</scope>
    <source>
        <strain evidence="11">NBRC 108769</strain>
    </source>
</reference>
<gene>
    <name evidence="11" type="ORF">GCM10007940_33440</name>
</gene>
<comment type="caution">
    <text evidence="11">The sequence shown here is derived from an EMBL/GenBank/DDBJ whole genome shotgun (WGS) entry which is preliminary data.</text>
</comment>
<comment type="cofactor">
    <cofactor evidence="2">
        <name>Mn(2+)</name>
        <dbReference type="ChEBI" id="CHEBI:29035"/>
    </cofactor>
</comment>
<proteinExistence type="inferred from homology"/>
<keyword evidence="8" id="KW-0408">Iron</keyword>
<dbReference type="EC" id="4.2.1.8" evidence="7"/>
<dbReference type="AlphaFoldDB" id="A0AA37SQ29"/>
<comment type="pathway">
    <text evidence="5">Carbohydrate metabolism; pentose and glucuronate interconversion.</text>
</comment>
<dbReference type="SUPFAM" id="SSF51658">
    <property type="entry name" value="Xylose isomerase-like"/>
    <property type="match status" value="1"/>
</dbReference>
<evidence type="ECO:0000313" key="12">
    <source>
        <dbReference type="Proteomes" id="UP001156666"/>
    </source>
</evidence>
<evidence type="ECO:0000256" key="7">
    <source>
        <dbReference type="ARBA" id="ARBA00012927"/>
    </source>
</evidence>
<evidence type="ECO:0000256" key="3">
    <source>
        <dbReference type="ARBA" id="ARBA00001954"/>
    </source>
</evidence>
<dbReference type="RefSeq" id="WP_235292675.1">
    <property type="nucleotide sequence ID" value="NZ_BSOH01000023.1"/>
</dbReference>
<dbReference type="PANTHER" id="PTHR30387:SF2">
    <property type="entry name" value="MANNONATE DEHYDRATASE"/>
    <property type="match status" value="1"/>
</dbReference>
<comment type="similarity">
    <text evidence="6">Belongs to the mannonate dehydratase family.</text>
</comment>
<evidence type="ECO:0000256" key="10">
    <source>
        <dbReference type="ARBA" id="ARBA00023239"/>
    </source>
</evidence>
<dbReference type="InterPro" id="IPR036237">
    <property type="entry name" value="Xyl_isomerase-like_sf"/>
</dbReference>
<evidence type="ECO:0000256" key="8">
    <source>
        <dbReference type="ARBA" id="ARBA00023004"/>
    </source>
</evidence>
<evidence type="ECO:0000256" key="2">
    <source>
        <dbReference type="ARBA" id="ARBA00001936"/>
    </source>
</evidence>
<comment type="catalytic activity">
    <reaction evidence="1">
        <text>D-mannonate = 2-dehydro-3-deoxy-D-gluconate + H2O</text>
        <dbReference type="Rhea" id="RHEA:20097"/>
        <dbReference type="ChEBI" id="CHEBI:15377"/>
        <dbReference type="ChEBI" id="CHEBI:17767"/>
        <dbReference type="ChEBI" id="CHEBI:57990"/>
        <dbReference type="EC" id="4.2.1.8"/>
    </reaction>
</comment>
<name>A0AA37SQ29_9BACT</name>
<dbReference type="Proteomes" id="UP001156666">
    <property type="component" value="Unassembled WGS sequence"/>
</dbReference>
<keyword evidence="12" id="KW-1185">Reference proteome</keyword>
<comment type="function">
    <text evidence="4">Catalyzes the dehydration of D-mannonate.</text>
</comment>
<dbReference type="GO" id="GO:0042840">
    <property type="term" value="P:D-glucuronate catabolic process"/>
    <property type="evidence" value="ECO:0007669"/>
    <property type="project" value="TreeGrafter"/>
</dbReference>
<dbReference type="Pfam" id="PF03786">
    <property type="entry name" value="UxuA"/>
    <property type="match status" value="1"/>
</dbReference>
<dbReference type="InterPro" id="IPR004628">
    <property type="entry name" value="Man_deHydtase"/>
</dbReference>
<evidence type="ECO:0000256" key="5">
    <source>
        <dbReference type="ARBA" id="ARBA00004892"/>
    </source>
</evidence>
<accession>A0AA37SQ29</accession>
<comment type="cofactor">
    <cofactor evidence="3">
        <name>Fe(2+)</name>
        <dbReference type="ChEBI" id="CHEBI:29033"/>
    </cofactor>
</comment>